<dbReference type="GO" id="GO:0032259">
    <property type="term" value="P:methylation"/>
    <property type="evidence" value="ECO:0007669"/>
    <property type="project" value="InterPro"/>
</dbReference>
<dbReference type="Proteomes" id="UP000751190">
    <property type="component" value="Unassembled WGS sequence"/>
</dbReference>
<keyword evidence="1" id="KW-1133">Transmembrane helix</keyword>
<dbReference type="SUPFAM" id="SSF53335">
    <property type="entry name" value="S-adenosyl-L-methionine-dependent methyltransferases"/>
    <property type="match status" value="1"/>
</dbReference>
<dbReference type="GO" id="GO:0008168">
    <property type="term" value="F:methyltransferase activity"/>
    <property type="evidence" value="ECO:0007669"/>
    <property type="project" value="InterPro"/>
</dbReference>
<dbReference type="Gene3D" id="3.40.50.150">
    <property type="entry name" value="Vaccinia Virus protein VP39"/>
    <property type="match status" value="1"/>
</dbReference>
<evidence type="ECO:0000313" key="4">
    <source>
        <dbReference type="Proteomes" id="UP000751190"/>
    </source>
</evidence>
<dbReference type="InterPro" id="IPR029063">
    <property type="entry name" value="SAM-dependent_MTases_sf"/>
</dbReference>
<evidence type="ECO:0000256" key="1">
    <source>
        <dbReference type="SAM" id="Phobius"/>
    </source>
</evidence>
<keyword evidence="1" id="KW-0812">Transmembrane</keyword>
<dbReference type="PANTHER" id="PTHR37524">
    <property type="entry name" value="RIBOSOMAL RNA LARGE SUBUNIT METHYLTRANSFERASE M"/>
    <property type="match status" value="1"/>
</dbReference>
<dbReference type="AlphaFoldDB" id="A0A8J5XDG9"/>
<evidence type="ECO:0000259" key="2">
    <source>
        <dbReference type="Pfam" id="PF01728"/>
    </source>
</evidence>
<sequence>MAPTDDVSPTTRAAAVRADAPALIRAAAGLAHRDDVRTTLYEVPRLRLAHRDRRKMVHFYRLVDALGRDVFAIAAPESLDSRPDGPAAFAAALSDLALGDVLTLTGYAAYRNGWSATIVVTSFALEARWALEHPGATFIAAAAPLHGNVLLQCPHSHAQRIAAYCASGALAVRCTPAGLSEPPWEGKGLDRCVALACERPCELALAAVRDPFLSSVVGRVLIAPERTVGLDAAMGEIARALERAGVRAARLITHPRALAERLTDAVEAAGVRLEPKRGRHTHVVALAWANGPLAWGVEPAEAYGFKDLDSFLADAATSRAYYKLREALVMHFGAAAAAASRAPSPAPAPAPPAEGAGRAVAPPLLRGLRAVDVGAAPGGWTSCLIEHGAAHVTAVDPAELDAQVLVLPGVAHMRMRAEEAAAAMLARGERFELLVCDMNLPPDDVVRLVQSMAPAVRPGGYLVLTLKRTMRNGVEWAAATSDAERRLAACWRDVRLVHLFANTNMERTILARRRERERAAPPPLAAGGGVALCALAIGALALALARVVARARRG</sequence>
<keyword evidence="1" id="KW-0472">Membrane</keyword>
<organism evidence="3 4">
    <name type="scientific">Diacronema lutheri</name>
    <name type="common">Unicellular marine alga</name>
    <name type="synonym">Monochrysis lutheri</name>
    <dbReference type="NCBI Taxonomy" id="2081491"/>
    <lineage>
        <taxon>Eukaryota</taxon>
        <taxon>Haptista</taxon>
        <taxon>Haptophyta</taxon>
        <taxon>Pavlovophyceae</taxon>
        <taxon>Pavlovales</taxon>
        <taxon>Pavlovaceae</taxon>
        <taxon>Diacronema</taxon>
    </lineage>
</organism>
<feature type="domain" description="Ribosomal RNA methyltransferase FtsJ" evidence="2">
    <location>
        <begin position="366"/>
        <end position="439"/>
    </location>
</feature>
<protein>
    <recommendedName>
        <fullName evidence="2">Ribosomal RNA methyltransferase FtsJ domain-containing protein</fullName>
    </recommendedName>
</protein>
<feature type="transmembrane region" description="Helical" evidence="1">
    <location>
        <begin position="524"/>
        <end position="549"/>
    </location>
</feature>
<keyword evidence="4" id="KW-1185">Reference proteome</keyword>
<dbReference type="Pfam" id="PF01728">
    <property type="entry name" value="FtsJ"/>
    <property type="match status" value="1"/>
</dbReference>
<accession>A0A8J5XDG9</accession>
<dbReference type="EMBL" id="JAGTXO010000024">
    <property type="protein sequence ID" value="KAG8461682.1"/>
    <property type="molecule type" value="Genomic_DNA"/>
</dbReference>
<dbReference type="CDD" id="cd02440">
    <property type="entry name" value="AdoMet_MTases"/>
    <property type="match status" value="1"/>
</dbReference>
<name>A0A8J5XDG9_DIALT</name>
<comment type="caution">
    <text evidence="3">The sequence shown here is derived from an EMBL/GenBank/DDBJ whole genome shotgun (WGS) entry which is preliminary data.</text>
</comment>
<dbReference type="OrthoDB" id="20105at2759"/>
<proteinExistence type="predicted"/>
<reference evidence="3" key="1">
    <citation type="submission" date="2021-05" db="EMBL/GenBank/DDBJ databases">
        <title>The genome of the haptophyte Pavlova lutheri (Diacronema luteri, Pavlovales) - a model for lipid biosynthesis in eukaryotic algae.</title>
        <authorList>
            <person name="Hulatt C.J."/>
            <person name="Posewitz M.C."/>
        </authorList>
    </citation>
    <scope>NUCLEOTIDE SEQUENCE</scope>
    <source>
        <strain evidence="3">NIVA-4/92</strain>
    </source>
</reference>
<dbReference type="InterPro" id="IPR002877">
    <property type="entry name" value="RNA_MeTrfase_FtsJ_dom"/>
</dbReference>
<evidence type="ECO:0000313" key="3">
    <source>
        <dbReference type="EMBL" id="KAG8461682.1"/>
    </source>
</evidence>
<dbReference type="PANTHER" id="PTHR37524:SF2">
    <property type="entry name" value="RIBOSOMAL RNA METHYLTRANSFERASE FTSJ DOMAIN-CONTAINING PROTEIN"/>
    <property type="match status" value="1"/>
</dbReference>
<gene>
    <name evidence="3" type="ORF">KFE25_001300</name>
</gene>